<organism evidence="1 2">
    <name type="scientific">Candidatus Electronema aureum</name>
    <dbReference type="NCBI Taxonomy" id="2005002"/>
    <lineage>
        <taxon>Bacteria</taxon>
        <taxon>Pseudomonadati</taxon>
        <taxon>Thermodesulfobacteriota</taxon>
        <taxon>Desulfobulbia</taxon>
        <taxon>Desulfobulbales</taxon>
        <taxon>Desulfobulbaceae</taxon>
        <taxon>Candidatus Electronema</taxon>
    </lineage>
</organism>
<reference evidence="1" key="1">
    <citation type="submission" date="2017-07" db="EMBL/GenBank/DDBJ databases">
        <title>The cable genome - Insights into the physiology and evolution of filamentous bacteria capable of sulfide oxidation via long distance electron transfer.</title>
        <authorList>
            <person name="Thorup C."/>
            <person name="Bjerg J.T."/>
            <person name="Schreiber L."/>
            <person name="Nielsen L.P."/>
            <person name="Kjeldsen K.U."/>
            <person name="Boesen T."/>
            <person name="Boggild A."/>
            <person name="Meysman F."/>
            <person name="Geelhoed J."/>
            <person name="Schramm A."/>
        </authorList>
    </citation>
    <scope>NUCLEOTIDE SEQUENCE [LARGE SCALE GENOMIC DNA]</scope>
    <source>
        <strain evidence="1">GS</strain>
    </source>
</reference>
<comment type="caution">
    <text evidence="1">The sequence shown here is derived from an EMBL/GenBank/DDBJ whole genome shotgun (WGS) entry which is preliminary data.</text>
</comment>
<evidence type="ECO:0000313" key="1">
    <source>
        <dbReference type="EMBL" id="TAA73814.1"/>
    </source>
</evidence>
<accession>A0A521FYI5</accession>
<keyword evidence="2" id="KW-1185">Reference proteome</keyword>
<dbReference type="AlphaFoldDB" id="A0A521FYI5"/>
<dbReference type="EMBL" id="NQJD01000058">
    <property type="protein sequence ID" value="TAA73814.1"/>
    <property type="molecule type" value="Genomic_DNA"/>
</dbReference>
<name>A0A521FYI5_9BACT</name>
<dbReference type="Proteomes" id="UP000316238">
    <property type="component" value="Unassembled WGS sequence"/>
</dbReference>
<proteinExistence type="predicted"/>
<gene>
    <name evidence="1" type="ORF">CDV28_15812</name>
</gene>
<protein>
    <submittedName>
        <fullName evidence="1">Uncharacterized protein</fullName>
    </submittedName>
</protein>
<sequence>MQYVKKCLQLLYWIYFKPYTLKRHALSCVRDQKRSTFTAHALGCMNEVETHRLTSGTPTSRADITDDVVRPLHRVDSYCKLV</sequence>
<evidence type="ECO:0000313" key="2">
    <source>
        <dbReference type="Proteomes" id="UP000316238"/>
    </source>
</evidence>